<dbReference type="EMBL" id="JARJCW010000052">
    <property type="protein sequence ID" value="KAJ7203060.1"/>
    <property type="molecule type" value="Genomic_DNA"/>
</dbReference>
<evidence type="ECO:0000313" key="2">
    <source>
        <dbReference type="EMBL" id="KAJ7203060.1"/>
    </source>
</evidence>
<organism evidence="2 3">
    <name type="scientific">Mycena pura</name>
    <dbReference type="NCBI Taxonomy" id="153505"/>
    <lineage>
        <taxon>Eukaryota</taxon>
        <taxon>Fungi</taxon>
        <taxon>Dikarya</taxon>
        <taxon>Basidiomycota</taxon>
        <taxon>Agaricomycotina</taxon>
        <taxon>Agaricomycetes</taxon>
        <taxon>Agaricomycetidae</taxon>
        <taxon>Agaricales</taxon>
        <taxon>Marasmiineae</taxon>
        <taxon>Mycenaceae</taxon>
        <taxon>Mycena</taxon>
    </lineage>
</organism>
<reference evidence="2" key="1">
    <citation type="submission" date="2023-03" db="EMBL/GenBank/DDBJ databases">
        <title>Massive genome expansion in bonnet fungi (Mycena s.s.) driven by repeated elements and novel gene families across ecological guilds.</title>
        <authorList>
            <consortium name="Lawrence Berkeley National Laboratory"/>
            <person name="Harder C.B."/>
            <person name="Miyauchi S."/>
            <person name="Viragh M."/>
            <person name="Kuo A."/>
            <person name="Thoen E."/>
            <person name="Andreopoulos B."/>
            <person name="Lu D."/>
            <person name="Skrede I."/>
            <person name="Drula E."/>
            <person name="Henrissat B."/>
            <person name="Morin E."/>
            <person name="Kohler A."/>
            <person name="Barry K."/>
            <person name="LaButti K."/>
            <person name="Morin E."/>
            <person name="Salamov A."/>
            <person name="Lipzen A."/>
            <person name="Mereny Z."/>
            <person name="Hegedus B."/>
            <person name="Baldrian P."/>
            <person name="Stursova M."/>
            <person name="Weitz H."/>
            <person name="Taylor A."/>
            <person name="Grigoriev I.V."/>
            <person name="Nagy L.G."/>
            <person name="Martin F."/>
            <person name="Kauserud H."/>
        </authorList>
    </citation>
    <scope>NUCLEOTIDE SEQUENCE</scope>
    <source>
        <strain evidence="2">9144</strain>
    </source>
</reference>
<evidence type="ECO:0008006" key="4">
    <source>
        <dbReference type="Google" id="ProtNLM"/>
    </source>
</evidence>
<gene>
    <name evidence="2" type="ORF">GGX14DRAFT_570318</name>
</gene>
<evidence type="ECO:0000256" key="1">
    <source>
        <dbReference type="SAM" id="SignalP"/>
    </source>
</evidence>
<feature type="chain" id="PRO_5042102480" description="Cell wall protein" evidence="1">
    <location>
        <begin position="20"/>
        <end position="144"/>
    </location>
</feature>
<dbReference type="Proteomes" id="UP001219525">
    <property type="component" value="Unassembled WGS sequence"/>
</dbReference>
<proteinExistence type="predicted"/>
<comment type="caution">
    <text evidence="2">The sequence shown here is derived from an EMBL/GenBank/DDBJ whole genome shotgun (WGS) entry which is preliminary data.</text>
</comment>
<protein>
    <recommendedName>
        <fullName evidence="4">Cell wall protein</fullName>
    </recommendedName>
</protein>
<keyword evidence="1" id="KW-0732">Signal</keyword>
<evidence type="ECO:0000313" key="3">
    <source>
        <dbReference type="Proteomes" id="UP001219525"/>
    </source>
</evidence>
<sequence>MARFSLALLSLCVAACTLAAPMQRRQTGDLQCNLARLQIIADVASAETLLSQINATDLATASAVAVAQTGLKSVDTAIQTILAAVLQGNTAPPETRDQVGNGLTAAQTALKSITDPSVNASVAAVQAKITSAGADGNNVVAECK</sequence>
<name>A0AAD6V5H7_9AGAR</name>
<keyword evidence="3" id="KW-1185">Reference proteome</keyword>
<dbReference type="AlphaFoldDB" id="A0AAD6V5H7"/>
<feature type="signal peptide" evidence="1">
    <location>
        <begin position="1"/>
        <end position="19"/>
    </location>
</feature>
<accession>A0AAD6V5H7</accession>